<organism evidence="2 3">
    <name type="scientific">Halorientalis brevis</name>
    <dbReference type="NCBI Taxonomy" id="1126241"/>
    <lineage>
        <taxon>Archaea</taxon>
        <taxon>Methanobacteriati</taxon>
        <taxon>Methanobacteriota</taxon>
        <taxon>Stenosarchaea group</taxon>
        <taxon>Halobacteria</taxon>
        <taxon>Halobacteriales</taxon>
        <taxon>Haloarculaceae</taxon>
        <taxon>Halorientalis</taxon>
    </lineage>
</organism>
<accession>A0ABD6C9L4</accession>
<sequence length="103" mass="10778">MLGPLATTGGSFAVVVAAMVGRVVTVALALAIAYRACGGFCMNRRTPLSYLALGIVFLTVVPTLFGFVFPTLTDVSRLQQSVVTHASQLLGLGIILYSIYGNP</sequence>
<feature type="transmembrane region" description="Helical" evidence="1">
    <location>
        <begin position="48"/>
        <end position="70"/>
    </location>
</feature>
<proteinExistence type="predicted"/>
<evidence type="ECO:0000313" key="2">
    <source>
        <dbReference type="EMBL" id="MFD1586612.1"/>
    </source>
</evidence>
<dbReference type="AlphaFoldDB" id="A0ABD6C9L4"/>
<keyword evidence="3" id="KW-1185">Reference proteome</keyword>
<keyword evidence="1" id="KW-1133">Transmembrane helix</keyword>
<dbReference type="Pfam" id="PF24365">
    <property type="entry name" value="DUF7521"/>
    <property type="match status" value="1"/>
</dbReference>
<dbReference type="InterPro" id="IPR055943">
    <property type="entry name" value="DUF7521"/>
</dbReference>
<protein>
    <submittedName>
        <fullName evidence="2">Uncharacterized protein</fullName>
    </submittedName>
</protein>
<evidence type="ECO:0000256" key="1">
    <source>
        <dbReference type="SAM" id="Phobius"/>
    </source>
</evidence>
<gene>
    <name evidence="2" type="ORF">ACFR9U_06430</name>
</gene>
<keyword evidence="1" id="KW-0812">Transmembrane</keyword>
<reference evidence="2 3" key="1">
    <citation type="journal article" date="2019" name="Int. J. Syst. Evol. Microbiol.">
        <title>The Global Catalogue of Microorganisms (GCM) 10K type strain sequencing project: providing services to taxonomists for standard genome sequencing and annotation.</title>
        <authorList>
            <consortium name="The Broad Institute Genomics Platform"/>
            <consortium name="The Broad Institute Genome Sequencing Center for Infectious Disease"/>
            <person name="Wu L."/>
            <person name="Ma J."/>
        </authorList>
    </citation>
    <scope>NUCLEOTIDE SEQUENCE [LARGE SCALE GENOMIC DNA]</scope>
    <source>
        <strain evidence="2 3">CGMCC 1.12125</strain>
    </source>
</reference>
<feature type="transmembrane region" description="Helical" evidence="1">
    <location>
        <begin position="12"/>
        <end position="36"/>
    </location>
</feature>
<evidence type="ECO:0000313" key="3">
    <source>
        <dbReference type="Proteomes" id="UP001597119"/>
    </source>
</evidence>
<name>A0ABD6C9L4_9EURY</name>
<dbReference type="EMBL" id="JBHUDJ010000002">
    <property type="protein sequence ID" value="MFD1586612.1"/>
    <property type="molecule type" value="Genomic_DNA"/>
</dbReference>
<dbReference type="RefSeq" id="WP_247379349.1">
    <property type="nucleotide sequence ID" value="NZ_JALLGV010000007.1"/>
</dbReference>
<comment type="caution">
    <text evidence="2">The sequence shown here is derived from an EMBL/GenBank/DDBJ whole genome shotgun (WGS) entry which is preliminary data.</text>
</comment>
<keyword evidence="1" id="KW-0472">Membrane</keyword>
<dbReference type="Proteomes" id="UP001597119">
    <property type="component" value="Unassembled WGS sequence"/>
</dbReference>
<feature type="transmembrane region" description="Helical" evidence="1">
    <location>
        <begin position="82"/>
        <end position="100"/>
    </location>
</feature>